<reference evidence="2 3" key="1">
    <citation type="submission" date="2019-05" db="EMBL/GenBank/DDBJ databases">
        <title>Nesterenkonia sp. GY239, isolated from the Southern Atlantic Ocean.</title>
        <authorList>
            <person name="Zhang G."/>
        </authorList>
    </citation>
    <scope>NUCLEOTIDE SEQUENCE [LARGE SCALE GENOMIC DNA]</scope>
    <source>
        <strain evidence="2 3">GY239</strain>
    </source>
</reference>
<dbReference type="Proteomes" id="UP000306544">
    <property type="component" value="Unassembled WGS sequence"/>
</dbReference>
<evidence type="ECO:0000313" key="2">
    <source>
        <dbReference type="EMBL" id="TLP74449.1"/>
    </source>
</evidence>
<keyword evidence="1" id="KW-0472">Membrane</keyword>
<organism evidence="2 3">
    <name type="scientific">Nesterenkonia sphaerica</name>
    <dbReference type="NCBI Taxonomy" id="1804988"/>
    <lineage>
        <taxon>Bacteria</taxon>
        <taxon>Bacillati</taxon>
        <taxon>Actinomycetota</taxon>
        <taxon>Actinomycetes</taxon>
        <taxon>Micrococcales</taxon>
        <taxon>Micrococcaceae</taxon>
        <taxon>Nesterenkonia</taxon>
    </lineage>
</organism>
<dbReference type="AlphaFoldDB" id="A0A5R9A6V0"/>
<proteinExistence type="predicted"/>
<dbReference type="EMBL" id="VAWA01000010">
    <property type="protein sequence ID" value="TLP74449.1"/>
    <property type="molecule type" value="Genomic_DNA"/>
</dbReference>
<keyword evidence="3" id="KW-1185">Reference proteome</keyword>
<comment type="caution">
    <text evidence="2">The sequence shown here is derived from an EMBL/GenBank/DDBJ whole genome shotgun (WGS) entry which is preliminary data.</text>
</comment>
<dbReference type="RefSeq" id="WP_138170499.1">
    <property type="nucleotide sequence ID" value="NZ_VAWA01000010.1"/>
</dbReference>
<sequence length="454" mass="51454">MELLELILGFFERPRAVLSNASGSDGNLATFISSILVYTPLVLAGGLLLHGLMRAAAEATRGCARRLASNASLATVIRLESSSARVESALRWIGSRIVRTGIAQPKRRMFLPALTPREHLTLRIGRWCLRKVWLIAWGIVAAVASVPRLARTGAGIAVLLASVLTAFPEEVQSVTGAVQEVLQIMSLPEATLTTILVAVIPLMLVVLRFLIRERTVTRRTFRRERHVAALHRLYQATPAIENLSHVFEDQMHETIRAFTVEKHHAQEWHAWAHRTDPPSRSSRYDQNDHIECDRSCLENRAAKSPDRVSTEEVRTAICEVELHWQYLRDYYRNFADLLPQRGWSGLVGLRFCFSGSGEFRAHKVPAHDEWRRRRISWQHGQLTWADITAEDEAAGRSVSVELTQSPKEAWLEEELQDLVWDLAELSRELRDLAHAAHDLLRPRRIERLAQLAES</sequence>
<feature type="transmembrane region" description="Helical" evidence="1">
    <location>
        <begin position="190"/>
        <end position="211"/>
    </location>
</feature>
<keyword evidence="1" id="KW-1133">Transmembrane helix</keyword>
<accession>A0A5R9A6V0</accession>
<feature type="transmembrane region" description="Helical" evidence="1">
    <location>
        <begin position="132"/>
        <end position="150"/>
    </location>
</feature>
<evidence type="ECO:0000256" key="1">
    <source>
        <dbReference type="SAM" id="Phobius"/>
    </source>
</evidence>
<dbReference type="OrthoDB" id="9848178at2"/>
<feature type="transmembrane region" description="Helical" evidence="1">
    <location>
        <begin position="28"/>
        <end position="49"/>
    </location>
</feature>
<gene>
    <name evidence="2" type="ORF">FEF27_08835</name>
</gene>
<protein>
    <submittedName>
        <fullName evidence="2">Uncharacterized protein</fullName>
    </submittedName>
</protein>
<evidence type="ECO:0000313" key="3">
    <source>
        <dbReference type="Proteomes" id="UP000306544"/>
    </source>
</evidence>
<name>A0A5R9A6V0_9MICC</name>
<keyword evidence="1" id="KW-0812">Transmembrane</keyword>